<name>A0A2T2WTR1_9FIRM</name>
<dbReference type="EMBL" id="PXYT01000052">
    <property type="protein sequence ID" value="PSR25634.1"/>
    <property type="molecule type" value="Genomic_DNA"/>
</dbReference>
<organism evidence="1 2">
    <name type="scientific">Sulfobacillus benefaciens</name>
    <dbReference type="NCBI Taxonomy" id="453960"/>
    <lineage>
        <taxon>Bacteria</taxon>
        <taxon>Bacillati</taxon>
        <taxon>Bacillota</taxon>
        <taxon>Clostridia</taxon>
        <taxon>Eubacteriales</taxon>
        <taxon>Clostridiales Family XVII. Incertae Sedis</taxon>
        <taxon>Sulfobacillus</taxon>
    </lineage>
</organism>
<dbReference type="Proteomes" id="UP000242699">
    <property type="component" value="Unassembled WGS sequence"/>
</dbReference>
<protein>
    <submittedName>
        <fullName evidence="1">Uncharacterized protein</fullName>
    </submittedName>
</protein>
<comment type="caution">
    <text evidence="1">The sequence shown here is derived from an EMBL/GenBank/DDBJ whole genome shotgun (WGS) entry which is preliminary data.</text>
</comment>
<evidence type="ECO:0000313" key="1">
    <source>
        <dbReference type="EMBL" id="PSR25634.1"/>
    </source>
</evidence>
<dbReference type="AlphaFoldDB" id="A0A2T2WTR1"/>
<proteinExistence type="predicted"/>
<sequence>MAGSRFQKLARKIAHEYIDAGYSKTAAREIGRKTAAKVGFRKYGKRRMERMAHRHKGRRRK</sequence>
<accession>A0A2T2WTR1</accession>
<gene>
    <name evidence="1" type="ORF">C7B43_16455</name>
</gene>
<reference evidence="1 2" key="1">
    <citation type="journal article" date="2014" name="BMC Genomics">
        <title>Comparison of environmental and isolate Sulfobacillus genomes reveals diverse carbon, sulfur, nitrogen, and hydrogen metabolisms.</title>
        <authorList>
            <person name="Justice N.B."/>
            <person name="Norman A."/>
            <person name="Brown C.T."/>
            <person name="Singh A."/>
            <person name="Thomas B.C."/>
            <person name="Banfield J.F."/>
        </authorList>
    </citation>
    <scope>NUCLEOTIDE SEQUENCE [LARGE SCALE GENOMIC DNA]</scope>
    <source>
        <strain evidence="1">AMDSBA1</strain>
    </source>
</reference>
<evidence type="ECO:0000313" key="2">
    <source>
        <dbReference type="Proteomes" id="UP000242699"/>
    </source>
</evidence>